<dbReference type="STRING" id="1129793.GPLA_1093"/>
<dbReference type="RefSeq" id="WP_007103812.1">
    <property type="nucleotide sequence ID" value="NZ_BAER01000025.1"/>
</dbReference>
<keyword evidence="3" id="KW-1185">Reference proteome</keyword>
<dbReference type="Proteomes" id="UP000006322">
    <property type="component" value="Unassembled WGS sequence"/>
</dbReference>
<evidence type="ECO:0000313" key="2">
    <source>
        <dbReference type="EMBL" id="GAC32008.1"/>
    </source>
</evidence>
<evidence type="ECO:0000313" key="3">
    <source>
        <dbReference type="Proteomes" id="UP000006322"/>
    </source>
</evidence>
<dbReference type="InterPro" id="IPR046879">
    <property type="entry name" value="KANL3/Tex30_Abhydrolase"/>
</dbReference>
<dbReference type="AlphaFoldDB" id="K6ZT52"/>
<organism evidence="2 3">
    <name type="scientific">Paraglaciecola polaris LMG 21857</name>
    <dbReference type="NCBI Taxonomy" id="1129793"/>
    <lineage>
        <taxon>Bacteria</taxon>
        <taxon>Pseudomonadati</taxon>
        <taxon>Pseudomonadota</taxon>
        <taxon>Gammaproteobacteria</taxon>
        <taxon>Alteromonadales</taxon>
        <taxon>Alteromonadaceae</taxon>
        <taxon>Paraglaciecola</taxon>
    </lineage>
</organism>
<feature type="domain" description="KANL3/Tex30 alpha/beta hydrolase-like" evidence="1">
    <location>
        <begin position="12"/>
        <end position="200"/>
    </location>
</feature>
<protein>
    <recommendedName>
        <fullName evidence="1">KANL3/Tex30 alpha/beta hydrolase-like domain-containing protein</fullName>
    </recommendedName>
</protein>
<dbReference type="PANTHER" id="PTHR13136">
    <property type="entry name" value="TESTIS DEVELOPMENT PROTEIN PRTD"/>
    <property type="match status" value="1"/>
</dbReference>
<dbReference type="Pfam" id="PF20408">
    <property type="entry name" value="Abhydrolase_11"/>
    <property type="match status" value="1"/>
</dbReference>
<sequence length="228" mass="25152">MTLISEVKTPIAQLVLAHGAGAGMNSDFMALAAKLFAQQHIQVTRFDFEYMQKAVALDRRQPPDRMPKLQAYYHHVIEGIDSSLPLFIGGKSMGGRVASMILDASPALGGICFGYPFHPPGKADKLRTEHLYTLGKPLLVVQGCRDTFGTQEEVSEYALPDSIRLLFLEDGDHSFKPRKKSGFSQAQHIIQAIATSSEFIRQIIAGQRSSAVKDKTYFFQHNAPIEGS</sequence>
<evidence type="ECO:0000259" key="1">
    <source>
        <dbReference type="Pfam" id="PF20408"/>
    </source>
</evidence>
<dbReference type="Gene3D" id="3.40.50.1820">
    <property type="entry name" value="alpha/beta hydrolase"/>
    <property type="match status" value="1"/>
</dbReference>
<reference evidence="3" key="1">
    <citation type="journal article" date="2014" name="Environ. Microbiol.">
        <title>Comparative genomics of the marine bacterial genus Glaciecola reveals the high degree of genomic diversity and genomic characteristic for cold adaptation.</title>
        <authorList>
            <person name="Qin Q.L."/>
            <person name="Xie B.B."/>
            <person name="Yu Y."/>
            <person name="Shu Y.L."/>
            <person name="Rong J.C."/>
            <person name="Zhang Y.J."/>
            <person name="Zhao D.L."/>
            <person name="Chen X.L."/>
            <person name="Zhang X.Y."/>
            <person name="Chen B."/>
            <person name="Zhou B.C."/>
            <person name="Zhang Y.Z."/>
        </authorList>
    </citation>
    <scope>NUCLEOTIDE SEQUENCE [LARGE SCALE GENOMIC DNA]</scope>
    <source>
        <strain evidence="3">LMG 21857</strain>
    </source>
</reference>
<dbReference type="SUPFAM" id="SSF53474">
    <property type="entry name" value="alpha/beta-Hydrolases"/>
    <property type="match status" value="1"/>
</dbReference>
<dbReference type="ESTHER" id="9alte-k6zt52">
    <property type="family name" value="NLS3-Tex30"/>
</dbReference>
<gene>
    <name evidence="2" type="ORF">GPLA_1093</name>
</gene>
<dbReference type="EMBL" id="BAER01000025">
    <property type="protein sequence ID" value="GAC32008.1"/>
    <property type="molecule type" value="Genomic_DNA"/>
</dbReference>
<dbReference type="InterPro" id="IPR026555">
    <property type="entry name" value="NSL3/Tex30"/>
</dbReference>
<dbReference type="PANTHER" id="PTHR13136:SF11">
    <property type="entry name" value="TESTIS-EXPRESSED PROTEIN 30"/>
    <property type="match status" value="1"/>
</dbReference>
<proteinExistence type="predicted"/>
<dbReference type="InterPro" id="IPR029058">
    <property type="entry name" value="AB_hydrolase_fold"/>
</dbReference>
<comment type="caution">
    <text evidence="2">The sequence shown here is derived from an EMBL/GenBank/DDBJ whole genome shotgun (WGS) entry which is preliminary data.</text>
</comment>
<name>K6ZT52_9ALTE</name>
<accession>K6ZT52</accession>